<evidence type="ECO:0000313" key="3">
    <source>
        <dbReference type="Proteomes" id="UP001501204"/>
    </source>
</evidence>
<name>A0ABN2KJ44_9MICC</name>
<keyword evidence="1" id="KW-1133">Transmembrane helix</keyword>
<keyword evidence="1" id="KW-0472">Membrane</keyword>
<evidence type="ECO:0000313" key="2">
    <source>
        <dbReference type="EMBL" id="GAA1757678.1"/>
    </source>
</evidence>
<sequence>MAHRTDPEAPQFVTLLPWQIRIAFGVTFLVVMFAAIMAVPGGPWNVWGALV</sequence>
<dbReference type="RefSeq" id="WP_344121412.1">
    <property type="nucleotide sequence ID" value="NZ_BAAAOA010000017.1"/>
</dbReference>
<protein>
    <submittedName>
        <fullName evidence="2">Uncharacterized protein</fullName>
    </submittedName>
</protein>
<gene>
    <name evidence="2" type="ORF">GCM10009767_16230</name>
</gene>
<keyword evidence="3" id="KW-1185">Reference proteome</keyword>
<keyword evidence="1" id="KW-0812">Transmembrane</keyword>
<comment type="caution">
    <text evidence="2">The sequence shown here is derived from an EMBL/GenBank/DDBJ whole genome shotgun (WGS) entry which is preliminary data.</text>
</comment>
<reference evidence="2 3" key="1">
    <citation type="journal article" date="2019" name="Int. J. Syst. Evol. Microbiol.">
        <title>The Global Catalogue of Microorganisms (GCM) 10K type strain sequencing project: providing services to taxonomists for standard genome sequencing and annotation.</title>
        <authorList>
            <consortium name="The Broad Institute Genomics Platform"/>
            <consortium name="The Broad Institute Genome Sequencing Center for Infectious Disease"/>
            <person name="Wu L."/>
            <person name="Ma J."/>
        </authorList>
    </citation>
    <scope>NUCLEOTIDE SEQUENCE [LARGE SCALE GENOMIC DNA]</scope>
    <source>
        <strain evidence="2 3">JCM 14735</strain>
    </source>
</reference>
<organism evidence="2 3">
    <name type="scientific">Kocuria aegyptia</name>
    <dbReference type="NCBI Taxonomy" id="330943"/>
    <lineage>
        <taxon>Bacteria</taxon>
        <taxon>Bacillati</taxon>
        <taxon>Actinomycetota</taxon>
        <taxon>Actinomycetes</taxon>
        <taxon>Micrococcales</taxon>
        <taxon>Micrococcaceae</taxon>
        <taxon>Kocuria</taxon>
    </lineage>
</organism>
<accession>A0ABN2KJ44</accession>
<evidence type="ECO:0000256" key="1">
    <source>
        <dbReference type="SAM" id="Phobius"/>
    </source>
</evidence>
<feature type="transmembrane region" description="Helical" evidence="1">
    <location>
        <begin position="20"/>
        <end position="39"/>
    </location>
</feature>
<dbReference type="Proteomes" id="UP001501204">
    <property type="component" value="Unassembled WGS sequence"/>
</dbReference>
<dbReference type="EMBL" id="BAAAOA010000017">
    <property type="protein sequence ID" value="GAA1757678.1"/>
    <property type="molecule type" value="Genomic_DNA"/>
</dbReference>
<proteinExistence type="predicted"/>